<evidence type="ECO:0000256" key="2">
    <source>
        <dbReference type="ARBA" id="ARBA00022840"/>
    </source>
</evidence>
<dbReference type="InterPro" id="IPR032524">
    <property type="entry name" value="ABC_tran_C"/>
</dbReference>
<dbReference type="CDD" id="cd03221">
    <property type="entry name" value="ABCF_EF-3"/>
    <property type="match status" value="2"/>
</dbReference>
<dbReference type="STRING" id="1120918.SAMN05216249_102133"/>
<dbReference type="FunFam" id="3.40.50.300:FF:000011">
    <property type="entry name" value="Putative ABC transporter ATP-binding component"/>
    <property type="match status" value="1"/>
</dbReference>
<dbReference type="InterPro" id="IPR003439">
    <property type="entry name" value="ABC_transporter-like_ATP-bd"/>
</dbReference>
<feature type="domain" description="ABC transporter" evidence="4">
    <location>
        <begin position="288"/>
        <end position="514"/>
    </location>
</feature>
<dbReference type="InterPro" id="IPR051309">
    <property type="entry name" value="ABCF_ATPase"/>
</dbReference>
<dbReference type="AlphaFoldDB" id="A0A1I0VR43"/>
<sequence length="612" mass="70100">MNLITATDMVKVFTERKILDKADFSIDEGEKIGVIGVNGTGKTSFLRILAGIESIDSGKIVKANNIVINFLPQDFEFEADTTILECVTNYVKNSYGNYEEDWDEISKAVAMLNRFGIEDTSKKVSELSGGQRKRVALTCSLLKKCDVLILDEPTNHLDSEMANWLENYLKNIKQAVIMVTHDRYFLDSVSNRIVELDKGKIYSYKANYAGFLELKQQRLDYEKAGLRKRRAILDKEIAWLKRGARARSTKQKAHIQRVENLMQNVGPIVEDGKVEMESVSSRLGRTTIELENISKSYDGKVLIDNFTYIFLKNDRIGFIGKNGCGKTTLMKIIDKRLEADSGKLVIGPTVKIGYYAQEISNDKSAGIAYMDPEIRVIDYIKNTAEYVRTNDGLVSASSMLERFLFTPDIQYNQIKKLSGGEKRRLNLLRVLMEAPNVLILDEPTNDLDITTLAILEDYLDTFAGIVITVSHDRYFLDRVVRRIFAFEENGIIKQYEGGYTDYKNAVGENNISNSKGEVVKEKKSFDKVHKREHEKKLRFTFKEQKEYETIEEDIEALENKISIIEDEILKCASDFVKLNELSKEKESLEEQLSLKMERWEYLSELDEKIKNQ</sequence>
<keyword evidence="3" id="KW-0175">Coiled coil</keyword>
<dbReference type="InterPro" id="IPR027417">
    <property type="entry name" value="P-loop_NTPase"/>
</dbReference>
<accession>A0A1I0VR43</accession>
<organism evidence="5 6">
    <name type="scientific">Acetitomaculum ruminis DSM 5522</name>
    <dbReference type="NCBI Taxonomy" id="1120918"/>
    <lineage>
        <taxon>Bacteria</taxon>
        <taxon>Bacillati</taxon>
        <taxon>Bacillota</taxon>
        <taxon>Clostridia</taxon>
        <taxon>Lachnospirales</taxon>
        <taxon>Lachnospiraceae</taxon>
        <taxon>Acetitomaculum</taxon>
    </lineage>
</organism>
<evidence type="ECO:0000313" key="6">
    <source>
        <dbReference type="Proteomes" id="UP000198838"/>
    </source>
</evidence>
<dbReference type="GO" id="GO:0003677">
    <property type="term" value="F:DNA binding"/>
    <property type="evidence" value="ECO:0007669"/>
    <property type="project" value="InterPro"/>
</dbReference>
<reference evidence="5 6" key="1">
    <citation type="submission" date="2016-10" db="EMBL/GenBank/DDBJ databases">
        <authorList>
            <person name="de Groot N.N."/>
        </authorList>
    </citation>
    <scope>NUCLEOTIDE SEQUENCE [LARGE SCALE GENOMIC DNA]</scope>
    <source>
        <strain evidence="5 6">DSM 5522</strain>
    </source>
</reference>
<feature type="domain" description="ABC transporter" evidence="4">
    <location>
        <begin position="4"/>
        <end position="223"/>
    </location>
</feature>
<name>A0A1I0VR43_9FIRM</name>
<gene>
    <name evidence="5" type="ORF">SAMN05216249_102133</name>
</gene>
<dbReference type="PANTHER" id="PTHR42855:SF1">
    <property type="entry name" value="ABC TRANSPORTER DOMAIN-CONTAINING PROTEIN"/>
    <property type="match status" value="1"/>
</dbReference>
<dbReference type="PANTHER" id="PTHR42855">
    <property type="entry name" value="ABC TRANSPORTER ATP-BINDING SUBUNIT"/>
    <property type="match status" value="1"/>
</dbReference>
<dbReference type="PROSITE" id="PS50893">
    <property type="entry name" value="ABC_TRANSPORTER_2"/>
    <property type="match status" value="2"/>
</dbReference>
<feature type="coiled-coil region" evidence="3">
    <location>
        <begin position="540"/>
        <end position="598"/>
    </location>
</feature>
<protein>
    <submittedName>
        <fullName evidence="5">ATP-binding cassette, subfamily F, uup</fullName>
    </submittedName>
</protein>
<evidence type="ECO:0000256" key="1">
    <source>
        <dbReference type="ARBA" id="ARBA00022741"/>
    </source>
</evidence>
<dbReference type="Pfam" id="PF16326">
    <property type="entry name" value="ABC_tran_CTD"/>
    <property type="match status" value="1"/>
</dbReference>
<dbReference type="Gene3D" id="3.40.50.300">
    <property type="entry name" value="P-loop containing nucleotide triphosphate hydrolases"/>
    <property type="match status" value="2"/>
</dbReference>
<keyword evidence="2 5" id="KW-0067">ATP-binding</keyword>
<dbReference type="GO" id="GO:0016887">
    <property type="term" value="F:ATP hydrolysis activity"/>
    <property type="evidence" value="ECO:0007669"/>
    <property type="project" value="InterPro"/>
</dbReference>
<dbReference type="InterPro" id="IPR017871">
    <property type="entry name" value="ABC_transporter-like_CS"/>
</dbReference>
<dbReference type="EMBL" id="FOJY01000002">
    <property type="protein sequence ID" value="SFA78463.1"/>
    <property type="molecule type" value="Genomic_DNA"/>
</dbReference>
<dbReference type="OrthoDB" id="9801441at2"/>
<keyword evidence="6" id="KW-1185">Reference proteome</keyword>
<dbReference type="Pfam" id="PF00005">
    <property type="entry name" value="ABC_tran"/>
    <property type="match status" value="2"/>
</dbReference>
<dbReference type="GO" id="GO:0005524">
    <property type="term" value="F:ATP binding"/>
    <property type="evidence" value="ECO:0007669"/>
    <property type="project" value="UniProtKB-KW"/>
</dbReference>
<proteinExistence type="predicted"/>
<dbReference type="SMART" id="SM00382">
    <property type="entry name" value="AAA"/>
    <property type="match status" value="2"/>
</dbReference>
<evidence type="ECO:0000259" key="4">
    <source>
        <dbReference type="PROSITE" id="PS50893"/>
    </source>
</evidence>
<dbReference type="InterPro" id="IPR037118">
    <property type="entry name" value="Val-tRNA_synth_C_sf"/>
</dbReference>
<keyword evidence="1" id="KW-0547">Nucleotide-binding</keyword>
<dbReference type="Proteomes" id="UP000198838">
    <property type="component" value="Unassembled WGS sequence"/>
</dbReference>
<dbReference type="Pfam" id="PF12848">
    <property type="entry name" value="ABC_tran_Xtn"/>
    <property type="match status" value="1"/>
</dbReference>
<dbReference type="Gene3D" id="1.10.287.380">
    <property type="entry name" value="Valyl-tRNA synthetase, C-terminal domain"/>
    <property type="match status" value="1"/>
</dbReference>
<evidence type="ECO:0000313" key="5">
    <source>
        <dbReference type="EMBL" id="SFA78463.1"/>
    </source>
</evidence>
<dbReference type="InterPro" id="IPR032781">
    <property type="entry name" value="ABC_tran_Xtn"/>
</dbReference>
<dbReference type="SUPFAM" id="SSF52540">
    <property type="entry name" value="P-loop containing nucleoside triphosphate hydrolases"/>
    <property type="match status" value="2"/>
</dbReference>
<dbReference type="PROSITE" id="PS00211">
    <property type="entry name" value="ABC_TRANSPORTER_1"/>
    <property type="match status" value="1"/>
</dbReference>
<evidence type="ECO:0000256" key="3">
    <source>
        <dbReference type="SAM" id="Coils"/>
    </source>
</evidence>
<dbReference type="RefSeq" id="WP_092870171.1">
    <property type="nucleotide sequence ID" value="NZ_FOJY01000002.1"/>
</dbReference>
<dbReference type="InterPro" id="IPR003593">
    <property type="entry name" value="AAA+_ATPase"/>
</dbReference>